<gene>
    <name evidence="2" type="ORF">CfE428DRAFT_1643</name>
</gene>
<dbReference type="STRING" id="497964.CfE428DRAFT_1643"/>
<dbReference type="Proteomes" id="UP000005824">
    <property type="component" value="Unassembled WGS sequence"/>
</dbReference>
<dbReference type="InterPro" id="IPR013096">
    <property type="entry name" value="Cupin_2"/>
</dbReference>
<evidence type="ECO:0000313" key="3">
    <source>
        <dbReference type="Proteomes" id="UP000005824"/>
    </source>
</evidence>
<reference evidence="2 3" key="1">
    <citation type="journal article" date="2011" name="J. Bacteriol.">
        <title>Genome sequence of Chthoniobacter flavus Ellin428, an aerobic heterotrophic soil bacterium.</title>
        <authorList>
            <person name="Kant R."/>
            <person name="van Passel M.W."/>
            <person name="Palva A."/>
            <person name="Lucas S."/>
            <person name="Lapidus A."/>
            <person name="Glavina Del Rio T."/>
            <person name="Dalin E."/>
            <person name="Tice H."/>
            <person name="Bruce D."/>
            <person name="Goodwin L."/>
            <person name="Pitluck S."/>
            <person name="Larimer F.W."/>
            <person name="Land M.L."/>
            <person name="Hauser L."/>
            <person name="Sangwan P."/>
            <person name="de Vos W.M."/>
            <person name="Janssen P.H."/>
            <person name="Smidt H."/>
        </authorList>
    </citation>
    <scope>NUCLEOTIDE SEQUENCE [LARGE SCALE GENOMIC DNA]</scope>
    <source>
        <strain evidence="2 3">Ellin428</strain>
    </source>
</reference>
<organism evidence="2 3">
    <name type="scientific">Chthoniobacter flavus Ellin428</name>
    <dbReference type="NCBI Taxonomy" id="497964"/>
    <lineage>
        <taxon>Bacteria</taxon>
        <taxon>Pseudomonadati</taxon>
        <taxon>Verrucomicrobiota</taxon>
        <taxon>Spartobacteria</taxon>
        <taxon>Chthoniobacterales</taxon>
        <taxon>Chthoniobacteraceae</taxon>
        <taxon>Chthoniobacter</taxon>
    </lineage>
</organism>
<dbReference type="InterPro" id="IPR014710">
    <property type="entry name" value="RmlC-like_jellyroll"/>
</dbReference>
<proteinExistence type="predicted"/>
<keyword evidence="3" id="KW-1185">Reference proteome</keyword>
<sequence length="112" mass="12543">MEIPVGNLLRIASDTTDREHIHSLLVNDALRIEQIVSYGHPSPAGFWYDQPDPEWVMLVQGSATLAFDGEGAVNLKAGDYLLIPAHRRHRVESVSADALWLAVHFRQPKVTF</sequence>
<dbReference type="InterPro" id="IPR011051">
    <property type="entry name" value="RmlC_Cupin_sf"/>
</dbReference>
<evidence type="ECO:0000313" key="2">
    <source>
        <dbReference type="EMBL" id="EDY21350.1"/>
    </source>
</evidence>
<dbReference type="Gene3D" id="2.60.120.10">
    <property type="entry name" value="Jelly Rolls"/>
    <property type="match status" value="1"/>
</dbReference>
<accession>B4CX30</accession>
<dbReference type="AlphaFoldDB" id="B4CX30"/>
<name>B4CX30_9BACT</name>
<dbReference type="RefSeq" id="WP_006978969.1">
    <property type="nucleotide sequence ID" value="NZ_ABVL01000003.1"/>
</dbReference>
<dbReference type="InParanoid" id="B4CX30"/>
<dbReference type="Pfam" id="PF07883">
    <property type="entry name" value="Cupin_2"/>
    <property type="match status" value="1"/>
</dbReference>
<dbReference type="CDD" id="cd06981">
    <property type="entry name" value="cupin_reut_a1446"/>
    <property type="match status" value="1"/>
</dbReference>
<protein>
    <submittedName>
        <fullName evidence="2">Cupin 2 conserved barrel domain protein</fullName>
    </submittedName>
</protein>
<evidence type="ECO:0000259" key="1">
    <source>
        <dbReference type="Pfam" id="PF07883"/>
    </source>
</evidence>
<comment type="caution">
    <text evidence="2">The sequence shown here is derived from an EMBL/GenBank/DDBJ whole genome shotgun (WGS) entry which is preliminary data.</text>
</comment>
<feature type="domain" description="Cupin type-2" evidence="1">
    <location>
        <begin position="51"/>
        <end position="103"/>
    </location>
</feature>
<dbReference type="eggNOG" id="COG0662">
    <property type="taxonomic scope" value="Bacteria"/>
</dbReference>
<dbReference type="EMBL" id="ABVL01000003">
    <property type="protein sequence ID" value="EDY21350.1"/>
    <property type="molecule type" value="Genomic_DNA"/>
</dbReference>
<dbReference type="SUPFAM" id="SSF51182">
    <property type="entry name" value="RmlC-like cupins"/>
    <property type="match status" value="1"/>
</dbReference>